<dbReference type="Proteomes" id="UP000241848">
    <property type="component" value="Unassembled WGS sequence"/>
</dbReference>
<reference evidence="2 3" key="1">
    <citation type="journal article" date="2014" name="BMC Genomics">
        <title>Comparison of environmental and isolate Sulfobacillus genomes reveals diverse carbon, sulfur, nitrogen, and hydrogen metabolisms.</title>
        <authorList>
            <person name="Justice N.B."/>
            <person name="Norman A."/>
            <person name="Brown C.T."/>
            <person name="Singh A."/>
            <person name="Thomas B.C."/>
            <person name="Banfield J.F."/>
        </authorList>
    </citation>
    <scope>NUCLEOTIDE SEQUENCE [LARGE SCALE GENOMIC DNA]</scope>
    <source>
        <strain evidence="2">AMDSBA3</strain>
    </source>
</reference>
<dbReference type="EMBL" id="PXYV01000091">
    <property type="protein sequence ID" value="PSR20066.1"/>
    <property type="molecule type" value="Genomic_DNA"/>
</dbReference>
<feature type="region of interest" description="Disordered" evidence="1">
    <location>
        <begin position="48"/>
        <end position="68"/>
    </location>
</feature>
<protein>
    <submittedName>
        <fullName evidence="2">Uncharacterized protein</fullName>
    </submittedName>
</protein>
<proteinExistence type="predicted"/>
<organism evidence="2 3">
    <name type="scientific">Sulfobacillus acidophilus</name>
    <dbReference type="NCBI Taxonomy" id="53633"/>
    <lineage>
        <taxon>Bacteria</taxon>
        <taxon>Bacillati</taxon>
        <taxon>Bacillota</taxon>
        <taxon>Clostridia</taxon>
        <taxon>Eubacteriales</taxon>
        <taxon>Clostridiales Family XVII. Incertae Sedis</taxon>
        <taxon>Sulfobacillus</taxon>
    </lineage>
</organism>
<comment type="caution">
    <text evidence="2">The sequence shown here is derived from an EMBL/GenBank/DDBJ whole genome shotgun (WGS) entry which is preliminary data.</text>
</comment>
<name>A0A2T2WCW1_9FIRM</name>
<evidence type="ECO:0000313" key="2">
    <source>
        <dbReference type="EMBL" id="PSR20066.1"/>
    </source>
</evidence>
<accession>A0A2T2WCW1</accession>
<sequence length="68" mass="7078">MNAAINLKGLATRTALPVATRPVRDATMPGQPDIDGKVTLVRHEATPAGLPAASGQEEIGAHNREPIL</sequence>
<evidence type="ECO:0000256" key="1">
    <source>
        <dbReference type="SAM" id="MobiDB-lite"/>
    </source>
</evidence>
<feature type="compositionally biased region" description="Basic and acidic residues" evidence="1">
    <location>
        <begin position="59"/>
        <end position="68"/>
    </location>
</feature>
<evidence type="ECO:0000313" key="3">
    <source>
        <dbReference type="Proteomes" id="UP000241848"/>
    </source>
</evidence>
<gene>
    <name evidence="2" type="ORF">C7B45_16785</name>
</gene>
<dbReference type="AlphaFoldDB" id="A0A2T2WCW1"/>